<dbReference type="InterPro" id="IPR056583">
    <property type="entry name" value="EDRF1_TPR"/>
</dbReference>
<protein>
    <recommendedName>
        <fullName evidence="1">EDRF1 TPR repeats region domain-containing protein</fullName>
    </recommendedName>
</protein>
<dbReference type="AlphaFoldDB" id="A0A814NLL9"/>
<evidence type="ECO:0000313" key="2">
    <source>
        <dbReference type="EMBL" id="CAF1093982.1"/>
    </source>
</evidence>
<dbReference type="Proteomes" id="UP000663864">
    <property type="component" value="Unassembled WGS sequence"/>
</dbReference>
<comment type="caution">
    <text evidence="2">The sequence shown here is derived from an EMBL/GenBank/DDBJ whole genome shotgun (WGS) entry which is preliminary data.</text>
</comment>
<dbReference type="Pfam" id="PF23723">
    <property type="entry name" value="TPR_EDRF1"/>
    <property type="match status" value="1"/>
</dbReference>
<evidence type="ECO:0000259" key="1">
    <source>
        <dbReference type="Pfam" id="PF23723"/>
    </source>
</evidence>
<reference evidence="2" key="1">
    <citation type="submission" date="2021-02" db="EMBL/GenBank/DDBJ databases">
        <authorList>
            <person name="Nowell W R."/>
        </authorList>
    </citation>
    <scope>NUCLEOTIDE SEQUENCE</scope>
</reference>
<proteinExistence type="predicted"/>
<accession>A0A814NLL9</accession>
<sequence>MKNATDNPSCLKYSQQGFRTSFQCQECVSIIEKYRTSSDPNDYNETIAQEVQRLLSILNGRIQTFLKEMIKIYKITNNKKSIYEDYKGMYSISLRVNEASTTFPKDLYDAIERLKKIMGVGASVALLFTDTHTLTLYDR</sequence>
<organism evidence="2 3">
    <name type="scientific">Rotaria sordida</name>
    <dbReference type="NCBI Taxonomy" id="392033"/>
    <lineage>
        <taxon>Eukaryota</taxon>
        <taxon>Metazoa</taxon>
        <taxon>Spiralia</taxon>
        <taxon>Gnathifera</taxon>
        <taxon>Rotifera</taxon>
        <taxon>Eurotatoria</taxon>
        <taxon>Bdelloidea</taxon>
        <taxon>Philodinida</taxon>
        <taxon>Philodinidae</taxon>
        <taxon>Rotaria</taxon>
    </lineage>
</organism>
<name>A0A814NLL9_9BILA</name>
<evidence type="ECO:0000313" key="3">
    <source>
        <dbReference type="Proteomes" id="UP000663864"/>
    </source>
</evidence>
<gene>
    <name evidence="2" type="ORF">ZHD862_LOCUS17240</name>
</gene>
<dbReference type="EMBL" id="CAJNOT010000847">
    <property type="protein sequence ID" value="CAF1093982.1"/>
    <property type="molecule type" value="Genomic_DNA"/>
</dbReference>
<feature type="domain" description="EDRF1 TPR repeats region" evidence="1">
    <location>
        <begin position="5"/>
        <end position="117"/>
    </location>
</feature>